<dbReference type="KEGG" id="nsh:GXM_00957"/>
<gene>
    <name evidence="1" type="ORF">GXM_00957</name>
</gene>
<dbReference type="SUPFAM" id="SSF48613">
    <property type="entry name" value="Heme oxygenase-like"/>
    <property type="match status" value="1"/>
</dbReference>
<name>A0A5P8VT30_9NOSO</name>
<reference evidence="1 2" key="1">
    <citation type="submission" date="2019-10" db="EMBL/GenBank/DDBJ databases">
        <title>Genomic and transcriptomic insights into the perfect genentic adaptation of a filamentous nitrogen-fixing cyanobacterium to rice fields.</title>
        <authorList>
            <person name="Chen Z."/>
        </authorList>
    </citation>
    <scope>NUCLEOTIDE SEQUENCE [LARGE SCALE GENOMIC DNA]</scope>
    <source>
        <strain evidence="1">CCNUC1</strain>
    </source>
</reference>
<dbReference type="AlphaFoldDB" id="A0A5P8VT30"/>
<evidence type="ECO:0000313" key="2">
    <source>
        <dbReference type="Proteomes" id="UP000326678"/>
    </source>
</evidence>
<dbReference type="InterPro" id="IPR016084">
    <property type="entry name" value="Haem_Oase-like_multi-hlx"/>
</dbReference>
<accession>A0A5P8VT30</accession>
<sequence length="257" mass="29315">MKVEPAIAQTSSRLNRDIELSPAVKAQESAISSRTIAYCHEVLDRSRFFCLLKAGAITPPLMQYVFLQYHFWRDRLHQWFGLCIVKASSCTDPDQKSAIMSLADHTFTDLQDDHSEMYVEFLHDLGLSDAEIAASQRSAATASYERSFFDEFGYGTDNFYEALAALSGRELCVSIRNARILQSYFDARDMKHPTWLSLHAELEVNHFQDSIRPVLTRYDGDSTKLHSVIKAVECGIDRHVQYFEDLLHEYESLGNAV</sequence>
<keyword evidence="2" id="KW-1185">Reference proteome</keyword>
<dbReference type="EMBL" id="CP045226">
    <property type="protein sequence ID" value="QFS43484.1"/>
    <property type="molecule type" value="Genomic_DNA"/>
</dbReference>
<dbReference type="Proteomes" id="UP000326678">
    <property type="component" value="Chromosome Gxm1"/>
</dbReference>
<dbReference type="RefSeq" id="WP_118163447.1">
    <property type="nucleotide sequence ID" value="NZ_CP045226.1"/>
</dbReference>
<organism evidence="1 2">
    <name type="scientific">Nostoc sphaeroides CCNUC1</name>
    <dbReference type="NCBI Taxonomy" id="2653204"/>
    <lineage>
        <taxon>Bacteria</taxon>
        <taxon>Bacillati</taxon>
        <taxon>Cyanobacteriota</taxon>
        <taxon>Cyanophyceae</taxon>
        <taxon>Nostocales</taxon>
        <taxon>Nostocaceae</taxon>
        <taxon>Nostoc</taxon>
    </lineage>
</organism>
<dbReference type="Pfam" id="PF14518">
    <property type="entry name" value="Haem_oxygenas_2"/>
    <property type="match status" value="1"/>
</dbReference>
<dbReference type="Gene3D" id="1.20.910.10">
    <property type="entry name" value="Heme oxygenase-like"/>
    <property type="match status" value="1"/>
</dbReference>
<evidence type="ECO:0000313" key="1">
    <source>
        <dbReference type="EMBL" id="QFS43484.1"/>
    </source>
</evidence>
<proteinExistence type="predicted"/>
<evidence type="ECO:0008006" key="3">
    <source>
        <dbReference type="Google" id="ProtNLM"/>
    </source>
</evidence>
<protein>
    <recommendedName>
        <fullName evidence="3">Iron-containing redox enzyme family protein</fullName>
    </recommendedName>
</protein>